<evidence type="ECO:0000256" key="5">
    <source>
        <dbReference type="ARBA" id="ARBA00022898"/>
    </source>
</evidence>
<evidence type="ECO:0000259" key="7">
    <source>
        <dbReference type="Pfam" id="PF00155"/>
    </source>
</evidence>
<evidence type="ECO:0000313" key="10">
    <source>
        <dbReference type="Proteomes" id="UP000185427"/>
    </source>
</evidence>
<dbReference type="GO" id="GO:0008483">
    <property type="term" value="F:transaminase activity"/>
    <property type="evidence" value="ECO:0007669"/>
    <property type="project" value="UniProtKB-KW"/>
</dbReference>
<dbReference type="Proteomes" id="UP000236514">
    <property type="component" value="Unassembled WGS sequence"/>
</dbReference>
<keyword evidence="5" id="KW-0663">Pyridoxal phosphate</keyword>
<keyword evidence="3 6" id="KW-0032">Aminotransferase</keyword>
<dbReference type="AlphaFoldDB" id="A0A0F4HE28"/>
<dbReference type="PROSITE" id="PS00105">
    <property type="entry name" value="AA_TRANSFER_CLASS_1"/>
    <property type="match status" value="1"/>
</dbReference>
<dbReference type="CDD" id="cd00609">
    <property type="entry name" value="AAT_like"/>
    <property type="match status" value="1"/>
</dbReference>
<gene>
    <name evidence="8" type="ORF">BUW47_09595</name>
    <name evidence="9" type="ORF">C1Y38_04315</name>
</gene>
<reference evidence="8 10" key="1">
    <citation type="submission" date="2016-12" db="EMBL/GenBank/DDBJ databases">
        <title>Complete Genome Sequence of Lactobacillus fermentum Strain SNUV175, a Probiotic for Treatment of Bacterial Vaginosis.</title>
        <authorList>
            <person name="Lee S."/>
            <person name="You H.J."/>
            <person name="Kwon B."/>
            <person name="Ko G."/>
        </authorList>
    </citation>
    <scope>NUCLEOTIDE SEQUENCE [LARGE SCALE GENOMIC DNA]</scope>
    <source>
        <strain evidence="8 10">SNUV175</strain>
    </source>
</reference>
<evidence type="ECO:0000313" key="9">
    <source>
        <dbReference type="EMBL" id="PNV58150.1"/>
    </source>
</evidence>
<keyword evidence="4 6" id="KW-0808">Transferase</keyword>
<evidence type="ECO:0000256" key="3">
    <source>
        <dbReference type="ARBA" id="ARBA00022576"/>
    </source>
</evidence>
<evidence type="ECO:0000256" key="1">
    <source>
        <dbReference type="ARBA" id="ARBA00001933"/>
    </source>
</evidence>
<accession>A0A0F4HE28</accession>
<comment type="cofactor">
    <cofactor evidence="1 6">
        <name>pyridoxal 5'-phosphate</name>
        <dbReference type="ChEBI" id="CHEBI:597326"/>
    </cofactor>
</comment>
<dbReference type="InterPro" id="IPR015424">
    <property type="entry name" value="PyrdxlP-dep_Trfase"/>
</dbReference>
<proteinExistence type="inferred from homology"/>
<dbReference type="PANTHER" id="PTHR46383">
    <property type="entry name" value="ASPARTATE AMINOTRANSFERASE"/>
    <property type="match status" value="1"/>
</dbReference>
<dbReference type="PATRIC" id="fig|1613.32.peg.1718"/>
<dbReference type="RefSeq" id="WP_004563166.1">
    <property type="nucleotide sequence ID" value="NZ_CAKMAZ010000001.1"/>
</dbReference>
<dbReference type="InterPro" id="IPR015422">
    <property type="entry name" value="PyrdxlP-dep_Trfase_small"/>
</dbReference>
<dbReference type="Proteomes" id="UP000185427">
    <property type="component" value="Chromosome"/>
</dbReference>
<dbReference type="InterPro" id="IPR050596">
    <property type="entry name" value="AspAT/PAT-like"/>
</dbReference>
<name>A0A0F4HE28_LIMFE</name>
<dbReference type="FunFam" id="3.40.640.10:FF:000033">
    <property type="entry name" value="Aspartate aminotransferase"/>
    <property type="match status" value="1"/>
</dbReference>
<dbReference type="SUPFAM" id="SSF53383">
    <property type="entry name" value="PLP-dependent transferases"/>
    <property type="match status" value="1"/>
</dbReference>
<evidence type="ECO:0000256" key="2">
    <source>
        <dbReference type="ARBA" id="ARBA00007441"/>
    </source>
</evidence>
<evidence type="ECO:0000256" key="4">
    <source>
        <dbReference type="ARBA" id="ARBA00022679"/>
    </source>
</evidence>
<protein>
    <recommendedName>
        <fullName evidence="6">Aminotransferase</fullName>
        <ecNumber evidence="6">2.6.1.-</ecNumber>
    </recommendedName>
</protein>
<evidence type="ECO:0000256" key="6">
    <source>
        <dbReference type="RuleBase" id="RU000481"/>
    </source>
</evidence>
<dbReference type="Pfam" id="PF00155">
    <property type="entry name" value="Aminotran_1_2"/>
    <property type="match status" value="1"/>
</dbReference>
<evidence type="ECO:0000313" key="11">
    <source>
        <dbReference type="Proteomes" id="UP000236514"/>
    </source>
</evidence>
<dbReference type="Gene3D" id="3.90.1150.10">
    <property type="entry name" value="Aspartate Aminotransferase, domain 1"/>
    <property type="match status" value="1"/>
</dbReference>
<dbReference type="InterPro" id="IPR004839">
    <property type="entry name" value="Aminotransferase_I/II_large"/>
</dbReference>
<dbReference type="GO" id="GO:0030170">
    <property type="term" value="F:pyridoxal phosphate binding"/>
    <property type="evidence" value="ECO:0007669"/>
    <property type="project" value="InterPro"/>
</dbReference>
<evidence type="ECO:0000313" key="8">
    <source>
        <dbReference type="EMBL" id="APU46640.1"/>
    </source>
</evidence>
<dbReference type="OrthoDB" id="9802328at2"/>
<dbReference type="GO" id="GO:0006520">
    <property type="term" value="P:amino acid metabolic process"/>
    <property type="evidence" value="ECO:0007669"/>
    <property type="project" value="InterPro"/>
</dbReference>
<dbReference type="EMBL" id="CP019030">
    <property type="protein sequence ID" value="APU46640.1"/>
    <property type="molecule type" value="Genomic_DNA"/>
</dbReference>
<dbReference type="InterPro" id="IPR015421">
    <property type="entry name" value="PyrdxlP-dep_Trfase_major"/>
</dbReference>
<feature type="domain" description="Aminotransferase class I/classII large" evidence="7">
    <location>
        <begin position="30"/>
        <end position="375"/>
    </location>
</feature>
<dbReference type="InterPro" id="IPR004838">
    <property type="entry name" value="NHTrfase_class1_PyrdxlP-BS"/>
</dbReference>
<reference evidence="9 11" key="2">
    <citation type="submission" date="2018-01" db="EMBL/GenBank/DDBJ databases">
        <title>Draft genome sequence of the feruloyl esterase-producing strain Lactobacillus fermentum CRL 1446, isolated from artisanal goat milk cheese.</title>
        <authorList>
            <person name="Abeijon Mukdsi M.C."/>
            <person name="Saavedra L."/>
            <person name="Gauffin Cano M.P."/>
            <person name="Hebert E.M."/>
            <person name="Medina R.B."/>
        </authorList>
    </citation>
    <scope>NUCLEOTIDE SEQUENCE [LARGE SCALE GENOMIC DNA]</scope>
    <source>
        <strain evidence="9 11">CRL 1446</strain>
    </source>
</reference>
<dbReference type="Gene3D" id="3.40.640.10">
    <property type="entry name" value="Type I PLP-dependent aspartate aminotransferase-like (Major domain)"/>
    <property type="match status" value="1"/>
</dbReference>
<dbReference type="EC" id="2.6.1.-" evidence="6"/>
<organism evidence="9 11">
    <name type="scientific">Limosilactobacillus fermentum</name>
    <name type="common">Lactobacillus fermentum</name>
    <dbReference type="NCBI Taxonomy" id="1613"/>
    <lineage>
        <taxon>Bacteria</taxon>
        <taxon>Bacillati</taxon>
        <taxon>Bacillota</taxon>
        <taxon>Bacilli</taxon>
        <taxon>Lactobacillales</taxon>
        <taxon>Lactobacillaceae</taxon>
        <taxon>Limosilactobacillus</taxon>
    </lineage>
</organism>
<comment type="similarity">
    <text evidence="2 6">Belongs to the class-I pyridoxal-phosphate-dependent aminotransferase family.</text>
</comment>
<sequence length="386" mass="41144">MDKSILSQASQHEERNILAEVCNLAAARDDVIDLSVGDPNFATPLPIVEAATERAKKGHTHYTAAMGMPELREAIAEYYQKLGVPAKAAQVMVTVGAEHALLLALYALLDPGDEVLIAEPCFSPYAAQVKLAGGVPVMVAMDPEAGFAIDPAKLEAALTDKTKAIIVNSPNNPTGAVLDQEAAQGLGQLAIDHNLILLTDEIYADFQMPGHHYYPLAKEAPDNTVTISGMSKSFAMTGWRLGWLVGPKYLADATAAVNENVAYTAPTISQDAALYALEHHDELVAPLVAAFQERLTYLQTALGALPNHAVNPVGGSIYAFLDIRKTGLSSEQYATRLLNQTGILVVPGLAFGKGGDGFVRVAATQPMATLKEAVAKWQSFDPQKED</sequence>
<dbReference type="EMBL" id="POTQ01000006">
    <property type="protein sequence ID" value="PNV58150.1"/>
    <property type="molecule type" value="Genomic_DNA"/>
</dbReference>